<gene>
    <name evidence="9" type="ORF">L211DRAFT_388953</name>
</gene>
<feature type="compositionally biased region" description="Basic residues" evidence="8">
    <location>
        <begin position="590"/>
        <end position="602"/>
    </location>
</feature>
<evidence type="ECO:0000313" key="9">
    <source>
        <dbReference type="EMBL" id="RPB28487.1"/>
    </source>
</evidence>
<keyword evidence="2 7" id="KW-0690">Ribosome biogenesis</keyword>
<feature type="compositionally biased region" description="Acidic residues" evidence="8">
    <location>
        <begin position="265"/>
        <end position="282"/>
    </location>
</feature>
<keyword evidence="5 7" id="KW-0687">Ribonucleoprotein</keyword>
<evidence type="ECO:0000256" key="6">
    <source>
        <dbReference type="ARBA" id="ARBA00029455"/>
    </source>
</evidence>
<feature type="compositionally biased region" description="Basic and acidic residues" evidence="8">
    <location>
        <begin position="613"/>
        <end position="623"/>
    </location>
</feature>
<comment type="subcellular location">
    <subcellularLocation>
        <location evidence="1 7">Nucleus</location>
        <location evidence="1 7">Nucleolus</location>
    </subcellularLocation>
</comment>
<feature type="compositionally biased region" description="Acidic residues" evidence="8">
    <location>
        <begin position="182"/>
        <end position="204"/>
    </location>
</feature>
<feature type="compositionally biased region" description="Basic and acidic residues" evidence="8">
    <location>
        <begin position="639"/>
        <end position="653"/>
    </location>
</feature>
<dbReference type="PANTHER" id="PTHR17039">
    <property type="entry name" value="U3 SMALL NUCLEOLAR RIBONUCLEOPROTEIN PROTEIN MPP10"/>
    <property type="match status" value="1"/>
</dbReference>
<reference evidence="9 10" key="1">
    <citation type="journal article" date="2018" name="Nat. Ecol. Evol.">
        <title>Pezizomycetes genomes reveal the molecular basis of ectomycorrhizal truffle lifestyle.</title>
        <authorList>
            <person name="Murat C."/>
            <person name="Payen T."/>
            <person name="Noel B."/>
            <person name="Kuo A."/>
            <person name="Morin E."/>
            <person name="Chen J."/>
            <person name="Kohler A."/>
            <person name="Krizsan K."/>
            <person name="Balestrini R."/>
            <person name="Da Silva C."/>
            <person name="Montanini B."/>
            <person name="Hainaut M."/>
            <person name="Levati E."/>
            <person name="Barry K.W."/>
            <person name="Belfiori B."/>
            <person name="Cichocki N."/>
            <person name="Clum A."/>
            <person name="Dockter R.B."/>
            <person name="Fauchery L."/>
            <person name="Guy J."/>
            <person name="Iotti M."/>
            <person name="Le Tacon F."/>
            <person name="Lindquist E.A."/>
            <person name="Lipzen A."/>
            <person name="Malagnac F."/>
            <person name="Mello A."/>
            <person name="Molinier V."/>
            <person name="Miyauchi S."/>
            <person name="Poulain J."/>
            <person name="Riccioni C."/>
            <person name="Rubini A."/>
            <person name="Sitrit Y."/>
            <person name="Splivallo R."/>
            <person name="Traeger S."/>
            <person name="Wang M."/>
            <person name="Zifcakova L."/>
            <person name="Wipf D."/>
            <person name="Zambonelli A."/>
            <person name="Paolocci F."/>
            <person name="Nowrousian M."/>
            <person name="Ottonello S."/>
            <person name="Baldrian P."/>
            <person name="Spatafora J.W."/>
            <person name="Henrissat B."/>
            <person name="Nagy L.G."/>
            <person name="Aury J.M."/>
            <person name="Wincker P."/>
            <person name="Grigoriev I.V."/>
            <person name="Bonfante P."/>
            <person name="Martin F.M."/>
        </authorList>
    </citation>
    <scope>NUCLEOTIDE SEQUENCE [LARGE SCALE GENOMIC DNA]</scope>
    <source>
        <strain evidence="9 10">ATCC MYA-4762</strain>
    </source>
</reference>
<dbReference type="GO" id="GO:0006364">
    <property type="term" value="P:rRNA processing"/>
    <property type="evidence" value="ECO:0007669"/>
    <property type="project" value="UniProtKB-KW"/>
</dbReference>
<accession>A0A3N4M0D6</accession>
<evidence type="ECO:0000256" key="3">
    <source>
        <dbReference type="ARBA" id="ARBA00022552"/>
    </source>
</evidence>
<evidence type="ECO:0000256" key="8">
    <source>
        <dbReference type="SAM" id="MobiDB-lite"/>
    </source>
</evidence>
<dbReference type="PANTHER" id="PTHR17039:SF0">
    <property type="entry name" value="U3 SMALL NUCLEOLAR RIBONUCLEOPROTEIN PROTEIN MPP10"/>
    <property type="match status" value="1"/>
</dbReference>
<organism evidence="9 10">
    <name type="scientific">Terfezia boudieri ATCC MYA-4762</name>
    <dbReference type="NCBI Taxonomy" id="1051890"/>
    <lineage>
        <taxon>Eukaryota</taxon>
        <taxon>Fungi</taxon>
        <taxon>Dikarya</taxon>
        <taxon>Ascomycota</taxon>
        <taxon>Pezizomycotina</taxon>
        <taxon>Pezizomycetes</taxon>
        <taxon>Pezizales</taxon>
        <taxon>Pezizaceae</taxon>
        <taxon>Terfezia</taxon>
    </lineage>
</organism>
<evidence type="ECO:0000313" key="10">
    <source>
        <dbReference type="Proteomes" id="UP000267821"/>
    </source>
</evidence>
<feature type="region of interest" description="Disordered" evidence="8">
    <location>
        <begin position="324"/>
        <end position="346"/>
    </location>
</feature>
<dbReference type="GO" id="GO:0034457">
    <property type="term" value="C:Mpp10 complex"/>
    <property type="evidence" value="ECO:0007669"/>
    <property type="project" value="UniProtKB-UniRule"/>
</dbReference>
<feature type="region of interest" description="Disordered" evidence="8">
    <location>
        <begin position="120"/>
        <end position="204"/>
    </location>
</feature>
<feature type="compositionally biased region" description="Acidic residues" evidence="8">
    <location>
        <begin position="149"/>
        <end position="174"/>
    </location>
</feature>
<dbReference type="FunCoup" id="A0A3N4M0D6">
    <property type="interactions" value="946"/>
</dbReference>
<dbReference type="GO" id="GO:0032040">
    <property type="term" value="C:small-subunit processome"/>
    <property type="evidence" value="ECO:0007669"/>
    <property type="project" value="TreeGrafter"/>
</dbReference>
<dbReference type="InterPro" id="IPR012173">
    <property type="entry name" value="Mpp10"/>
</dbReference>
<dbReference type="Proteomes" id="UP000267821">
    <property type="component" value="Unassembled WGS sequence"/>
</dbReference>
<keyword evidence="3 7" id="KW-0698">rRNA processing</keyword>
<feature type="region of interest" description="Disordered" evidence="8">
    <location>
        <begin position="551"/>
        <end position="662"/>
    </location>
</feature>
<evidence type="ECO:0000256" key="2">
    <source>
        <dbReference type="ARBA" id="ARBA00022517"/>
    </source>
</evidence>
<dbReference type="Pfam" id="PF04006">
    <property type="entry name" value="Mpp10"/>
    <property type="match status" value="1"/>
</dbReference>
<dbReference type="AlphaFoldDB" id="A0A3N4M0D6"/>
<keyword evidence="4 7" id="KW-0539">Nucleus</keyword>
<dbReference type="OrthoDB" id="445326at2759"/>
<keyword evidence="10" id="KW-1185">Reference proteome</keyword>
<evidence type="ECO:0000256" key="7">
    <source>
        <dbReference type="PIRNR" id="PIRNR017300"/>
    </source>
</evidence>
<dbReference type="InParanoid" id="A0A3N4M0D6"/>
<protein>
    <recommendedName>
        <fullName evidence="7">U3 small nucleolar ribonucleoprotein protein MPP10</fullName>
    </recommendedName>
</protein>
<dbReference type="EMBL" id="ML121529">
    <property type="protein sequence ID" value="RPB28487.1"/>
    <property type="molecule type" value="Genomic_DNA"/>
</dbReference>
<dbReference type="GO" id="GO:0005732">
    <property type="term" value="C:sno(s)RNA-containing ribonucleoprotein complex"/>
    <property type="evidence" value="ECO:0007669"/>
    <property type="project" value="UniProtKB-UniRule"/>
</dbReference>
<evidence type="ECO:0000256" key="1">
    <source>
        <dbReference type="ARBA" id="ARBA00004604"/>
    </source>
</evidence>
<proteinExistence type="inferred from homology"/>
<sequence length="662" mass="72863">MASLNTLTAALSNSPHDFIQSTSTLHAASLLVAKQFLDPLAASVATSKNGRRRGSSRDTLFLDQIYLEGFDIEQVWEQVRLLVGEVEGSIGASTALKNATTAEAVPALVTNGKKRKAAQFDSDEEALSGKEVYSDFEDVEDGEGKLGDDPELDGEEVESSEDGDLGGEMSSEDAEGIKVHDDDLEGLEALEKDDDSEEDEEPTETFVEDVHGLNDGFFSIDHFNRQSEMFEQMDLNGDVNESDEEIDYNADPDQILITAGKGDGIDDEGDREEDDFDEDLDENGNANEIMYTDFFALPPKKWLSKTQLKKNAWKNEVPKRDLFDDAFSEGESEGDQGDPANRKSAYERRQLALSEQIRKLELENVSKKKWTLTGEARATQRHLNSLLEEDLDFERIGKPVPVITQEVTETIEDMIKRRVLAGEFDELQKRRPTDVLSGLRRGRMELDDSKPQASLAEAYEKDLLQSVDPVGHPNPKDKKLQKEYEDISLMFADVTKKLDSLSSWHYTPKPPKPSISIVSDAPAIAMEEAQPTVGGGGAAAADASMLAPQEVYNPVKDRKEAPKVSGVKEIVGKSGAPVSVAEMTSEEKQKRRKQNKEKQRKKSAAEGQTHGGKAKEGSKKDVMDTLQNGGVKVIGKGGGKTDVHGKEVKEKKGFSTSNAFKL</sequence>
<comment type="function">
    <text evidence="7">Involved in nucleolar processing of pre-18S ribosomal RNA.</text>
</comment>
<dbReference type="PIRSF" id="PIRSF017300">
    <property type="entry name" value="snoRNP_Mpp10"/>
    <property type="match status" value="1"/>
</dbReference>
<name>A0A3N4M0D6_9PEZI</name>
<evidence type="ECO:0000256" key="5">
    <source>
        <dbReference type="ARBA" id="ARBA00023274"/>
    </source>
</evidence>
<dbReference type="STRING" id="1051890.A0A3N4M0D6"/>
<evidence type="ECO:0000256" key="4">
    <source>
        <dbReference type="ARBA" id="ARBA00023242"/>
    </source>
</evidence>
<feature type="compositionally biased region" description="Acidic residues" evidence="8">
    <location>
        <begin position="324"/>
        <end position="336"/>
    </location>
</feature>
<feature type="region of interest" description="Disordered" evidence="8">
    <location>
        <begin position="242"/>
        <end position="284"/>
    </location>
</feature>
<comment type="similarity">
    <text evidence="6 7">Belongs to the MPP10 family.</text>
</comment>